<organism evidence="1 2">
    <name type="scientific">Bacillus thuringiensis subsp. higo</name>
    <dbReference type="NCBI Taxonomy" id="132266"/>
    <lineage>
        <taxon>Bacteria</taxon>
        <taxon>Bacillati</taxon>
        <taxon>Bacillota</taxon>
        <taxon>Bacilli</taxon>
        <taxon>Bacillales</taxon>
        <taxon>Bacillaceae</taxon>
        <taxon>Bacillus</taxon>
        <taxon>Bacillus cereus group</taxon>
    </lineage>
</organism>
<dbReference type="Proteomes" id="UP000194816">
    <property type="component" value="Unassembled WGS sequence"/>
</dbReference>
<evidence type="ECO:0000313" key="1">
    <source>
        <dbReference type="EMBL" id="OUB49571.1"/>
    </source>
</evidence>
<dbReference type="AlphaFoldDB" id="A0A9X6LM13"/>
<name>A0A9X6LM13_BACUH</name>
<accession>A0A9X6LM13</accession>
<proteinExistence type="predicted"/>
<sequence>MEAIYKFESYVYPIRSPRNGIEYWEIKFAKINNTYFGGAQCLNFNLSIEFRDLDTRDESRAIEAIVNAIKDNLA</sequence>
<comment type="caution">
    <text evidence="1">The sequence shown here is derived from an EMBL/GenBank/DDBJ whole genome shotgun (WGS) entry which is preliminary data.</text>
</comment>
<reference evidence="1 2" key="1">
    <citation type="submission" date="2016-10" db="EMBL/GenBank/DDBJ databases">
        <title>Comparative genomics of Bacillus thuringiensis reveals a path to pathogens against multiple invertebrate hosts.</title>
        <authorList>
            <person name="Zheng J."/>
            <person name="Gao Q."/>
            <person name="Liu H."/>
            <person name="Peng D."/>
            <person name="Ruan L."/>
            <person name="Sun M."/>
        </authorList>
    </citation>
    <scope>NUCLEOTIDE SEQUENCE [LARGE SCALE GENOMIC DNA]</scope>
    <source>
        <strain evidence="1">BGSC 4AU1</strain>
    </source>
</reference>
<gene>
    <name evidence="1" type="ORF">BK716_16685</name>
</gene>
<dbReference type="RefSeq" id="WP_088114963.1">
    <property type="nucleotide sequence ID" value="NZ_MOOK01000139.1"/>
</dbReference>
<dbReference type="EMBL" id="MOOK01000139">
    <property type="protein sequence ID" value="OUB49571.1"/>
    <property type="molecule type" value="Genomic_DNA"/>
</dbReference>
<evidence type="ECO:0000313" key="2">
    <source>
        <dbReference type="Proteomes" id="UP000194816"/>
    </source>
</evidence>
<protein>
    <submittedName>
        <fullName evidence="1">Uncharacterized protein</fullName>
    </submittedName>
</protein>